<dbReference type="GO" id="GO:0030288">
    <property type="term" value="C:outer membrane-bounded periplasmic space"/>
    <property type="evidence" value="ECO:0007669"/>
    <property type="project" value="InterPro"/>
</dbReference>
<comment type="catalytic activity">
    <reaction evidence="7">
        <text>[protein]-peptidylproline (omega=180) = [protein]-peptidylproline (omega=0)</text>
        <dbReference type="Rhea" id="RHEA:16237"/>
        <dbReference type="Rhea" id="RHEA-COMP:10747"/>
        <dbReference type="Rhea" id="RHEA-COMP:10748"/>
        <dbReference type="ChEBI" id="CHEBI:83833"/>
        <dbReference type="ChEBI" id="CHEBI:83834"/>
        <dbReference type="EC" id="5.2.1.8"/>
    </reaction>
</comment>
<gene>
    <name evidence="7" type="primary">surA</name>
    <name evidence="9" type="ORF">DWB85_13890</name>
</gene>
<dbReference type="GO" id="GO:0050821">
    <property type="term" value="P:protein stabilization"/>
    <property type="evidence" value="ECO:0007669"/>
    <property type="project" value="InterPro"/>
</dbReference>
<dbReference type="Pfam" id="PF00639">
    <property type="entry name" value="Rotamase"/>
    <property type="match status" value="1"/>
</dbReference>
<dbReference type="OrthoDB" id="14196at2"/>
<dbReference type="Gene3D" id="1.10.4030.10">
    <property type="entry name" value="Porin chaperone SurA, peptide-binding domain"/>
    <property type="match status" value="1"/>
</dbReference>
<dbReference type="PANTHER" id="PTHR47637:SF1">
    <property type="entry name" value="CHAPERONE SURA"/>
    <property type="match status" value="1"/>
</dbReference>
<dbReference type="AlphaFoldDB" id="A0A3L7DZA2"/>
<dbReference type="PANTHER" id="PTHR47637">
    <property type="entry name" value="CHAPERONE SURA"/>
    <property type="match status" value="1"/>
</dbReference>
<dbReference type="InterPro" id="IPR027304">
    <property type="entry name" value="Trigger_fact/SurA_dom_sf"/>
</dbReference>
<dbReference type="Pfam" id="PF13616">
    <property type="entry name" value="Rotamase_3"/>
    <property type="match status" value="1"/>
</dbReference>
<evidence type="ECO:0000256" key="1">
    <source>
        <dbReference type="ARBA" id="ARBA00022729"/>
    </source>
</evidence>
<dbReference type="InterPro" id="IPR015391">
    <property type="entry name" value="SurA_N"/>
</dbReference>
<keyword evidence="2 7" id="KW-0677">Repeat</keyword>
<feature type="chain" id="PRO_5018342620" description="Chaperone SurA" evidence="7">
    <location>
        <begin position="25"/>
        <end position="425"/>
    </location>
</feature>
<name>A0A3L7DZA2_9GAMM</name>
<dbReference type="InterPro" id="IPR000297">
    <property type="entry name" value="PPIase_PpiC"/>
</dbReference>
<evidence type="ECO:0000259" key="8">
    <source>
        <dbReference type="PROSITE" id="PS50198"/>
    </source>
</evidence>
<evidence type="ECO:0000313" key="10">
    <source>
        <dbReference type="Proteomes" id="UP000265509"/>
    </source>
</evidence>
<dbReference type="EMBL" id="QRAN01000015">
    <property type="protein sequence ID" value="RLQ21172.1"/>
    <property type="molecule type" value="Genomic_DNA"/>
</dbReference>
<dbReference type="SUPFAM" id="SSF54534">
    <property type="entry name" value="FKBP-like"/>
    <property type="match status" value="2"/>
</dbReference>
<comment type="domain">
    <text evidence="7">The PPIase activity resides only in the second parvulin domain. The N-terminal region and the C-terminal tail are necessary and sufficient for the chaperone activity of SurA. The PPIase activity is dispensable for SurA to function as a chaperone. The N-terminal region and the C-terminal tail are also required for porin recognition.</text>
</comment>
<accession>A0A3L7DZA2</accession>
<dbReference type="GO" id="GO:0006457">
    <property type="term" value="P:protein folding"/>
    <property type="evidence" value="ECO:0007669"/>
    <property type="project" value="UniProtKB-UniRule"/>
</dbReference>
<keyword evidence="3 7" id="KW-0574">Periplasm</keyword>
<evidence type="ECO:0000256" key="5">
    <source>
        <dbReference type="ARBA" id="ARBA00023186"/>
    </source>
</evidence>
<dbReference type="InterPro" id="IPR023034">
    <property type="entry name" value="PPIase_SurA"/>
</dbReference>
<protein>
    <recommendedName>
        <fullName evidence="7">Chaperone SurA</fullName>
    </recommendedName>
    <alternativeName>
        <fullName evidence="7">Peptidyl-prolyl cis-trans isomerase SurA</fullName>
        <shortName evidence="7">PPIase SurA</shortName>
        <ecNumber evidence="7">5.2.1.8</ecNumber>
    </alternativeName>
    <alternativeName>
        <fullName evidence="7">Rotamase SurA</fullName>
    </alternativeName>
</protein>
<dbReference type="Gene3D" id="3.10.50.40">
    <property type="match status" value="2"/>
</dbReference>
<dbReference type="GO" id="GO:0003755">
    <property type="term" value="F:peptidyl-prolyl cis-trans isomerase activity"/>
    <property type="evidence" value="ECO:0007669"/>
    <property type="project" value="UniProtKB-UniRule"/>
</dbReference>
<keyword evidence="4 7" id="KW-0697">Rotamase</keyword>
<reference evidence="9 10" key="1">
    <citation type="submission" date="2018-07" db="EMBL/GenBank/DDBJ databases">
        <title>Halioglobus sp. genome submission.</title>
        <authorList>
            <person name="Ye M.-Q."/>
            <person name="Du Z.-J."/>
        </authorList>
    </citation>
    <scope>NUCLEOTIDE SEQUENCE [LARGE SCALE GENOMIC DNA]</scope>
    <source>
        <strain evidence="9 10">U0301</strain>
    </source>
</reference>
<keyword evidence="5 7" id="KW-0143">Chaperone</keyword>
<dbReference type="InterPro" id="IPR046357">
    <property type="entry name" value="PPIase_dom_sf"/>
</dbReference>
<evidence type="ECO:0000256" key="4">
    <source>
        <dbReference type="ARBA" id="ARBA00023110"/>
    </source>
</evidence>
<dbReference type="Proteomes" id="UP000265509">
    <property type="component" value="Unassembled WGS sequence"/>
</dbReference>
<dbReference type="SUPFAM" id="SSF109998">
    <property type="entry name" value="Triger factor/SurA peptide-binding domain-like"/>
    <property type="match status" value="1"/>
</dbReference>
<proteinExistence type="inferred from homology"/>
<evidence type="ECO:0000256" key="2">
    <source>
        <dbReference type="ARBA" id="ARBA00022737"/>
    </source>
</evidence>
<dbReference type="GO" id="GO:0043165">
    <property type="term" value="P:Gram-negative-bacterium-type cell outer membrane assembly"/>
    <property type="evidence" value="ECO:0007669"/>
    <property type="project" value="InterPro"/>
</dbReference>
<dbReference type="PROSITE" id="PS01096">
    <property type="entry name" value="PPIC_PPIASE_1"/>
    <property type="match status" value="1"/>
</dbReference>
<keyword evidence="6 7" id="KW-0413">Isomerase</keyword>
<organism evidence="9 10">
    <name type="scientific">Seongchinamella sediminis</name>
    <dbReference type="NCBI Taxonomy" id="2283635"/>
    <lineage>
        <taxon>Bacteria</taxon>
        <taxon>Pseudomonadati</taxon>
        <taxon>Pseudomonadota</taxon>
        <taxon>Gammaproteobacteria</taxon>
        <taxon>Cellvibrionales</taxon>
        <taxon>Halieaceae</taxon>
        <taxon>Seongchinamella</taxon>
    </lineage>
</organism>
<comment type="caution">
    <text evidence="9">The sequence shown here is derived from an EMBL/GenBank/DDBJ whole genome shotgun (WGS) entry which is preliminary data.</text>
</comment>
<dbReference type="GO" id="GO:0042277">
    <property type="term" value="F:peptide binding"/>
    <property type="evidence" value="ECO:0007669"/>
    <property type="project" value="InterPro"/>
</dbReference>
<comment type="subcellular location">
    <subcellularLocation>
        <location evidence="7">Periplasm</location>
    </subcellularLocation>
    <text evidence="7">Is capable of associating with the outer membrane.</text>
</comment>
<comment type="function">
    <text evidence="7">Chaperone involved in the correct folding and assembly of outer membrane proteins. Recognizes specific patterns of aromatic residues and the orientation of their side chains, which are found more frequently in integral outer membrane proteins. May act in both early periplasmic and late outer membrane-associated steps of protein maturation.</text>
</comment>
<dbReference type="EC" id="5.2.1.8" evidence="7"/>
<keyword evidence="10" id="KW-1185">Reference proteome</keyword>
<dbReference type="InterPro" id="IPR050280">
    <property type="entry name" value="OMP_Chaperone_SurA"/>
</dbReference>
<dbReference type="GO" id="GO:0051082">
    <property type="term" value="F:unfolded protein binding"/>
    <property type="evidence" value="ECO:0007669"/>
    <property type="project" value="UniProtKB-UniRule"/>
</dbReference>
<dbReference type="HAMAP" id="MF_01183">
    <property type="entry name" value="Chaperone_SurA"/>
    <property type="match status" value="1"/>
</dbReference>
<dbReference type="InterPro" id="IPR023058">
    <property type="entry name" value="PPIase_PpiC_CS"/>
</dbReference>
<evidence type="ECO:0000256" key="6">
    <source>
        <dbReference type="ARBA" id="ARBA00023235"/>
    </source>
</evidence>
<sequence precursor="true">MNIKTRLLGAILATAILASGLARAETEMLDQVVAVVDDDIIMASELRERVDSITQSIEARGVEMPPEDVIIRETLDRLILESIQLQKGQRVGVRITDAQLNAALQRVAAQNGMTLDQFRLALEEQGQSYQGMREQIRTEMIIQRVQQGNVNQRIEISDQEVDNFLATAEGQKMTQPEYQILHALLAVSPSAPAAEAERAEAYVDKVLAEIQAGSTFEAAVSAPGPYTFSGGNLGWRKLDDLPSLFSDVAPALAKGETQKVRSDSGFHLIYMADRRGDESMVVNQTRVRHILVKPSEIMTDQQARELVTDLKARAEGGEDFAELAREYSEDIGSAQEGGDLGWTSPGQMVPEFEQTMQITAIGEISDPVKSQFGWHILEVMDRREEDMTDRATRNKAMNYLHNRKYQEELDAWLRQIRDEAFVDIK</sequence>
<evidence type="ECO:0000313" key="9">
    <source>
        <dbReference type="EMBL" id="RLQ21172.1"/>
    </source>
</evidence>
<feature type="signal peptide" evidence="7">
    <location>
        <begin position="1"/>
        <end position="24"/>
    </location>
</feature>
<keyword evidence="1 7" id="KW-0732">Signal</keyword>
<evidence type="ECO:0000256" key="3">
    <source>
        <dbReference type="ARBA" id="ARBA00022764"/>
    </source>
</evidence>
<feature type="domain" description="PpiC" evidence="8">
    <location>
        <begin position="282"/>
        <end position="381"/>
    </location>
</feature>
<feature type="domain" description="PpiC" evidence="8">
    <location>
        <begin position="175"/>
        <end position="273"/>
    </location>
</feature>
<evidence type="ECO:0000256" key="7">
    <source>
        <dbReference type="HAMAP-Rule" id="MF_01183"/>
    </source>
</evidence>
<dbReference type="Pfam" id="PF09312">
    <property type="entry name" value="SurA_N"/>
    <property type="match status" value="1"/>
</dbReference>
<dbReference type="RefSeq" id="WP_117955748.1">
    <property type="nucleotide sequence ID" value="NZ_QRAN01000015.1"/>
</dbReference>
<dbReference type="PROSITE" id="PS50198">
    <property type="entry name" value="PPIC_PPIASE_2"/>
    <property type="match status" value="2"/>
</dbReference>